<dbReference type="Proteomes" id="UP000245911">
    <property type="component" value="Unassembled WGS sequence"/>
</dbReference>
<proteinExistence type="predicted"/>
<accession>A0A2T8HV40</accession>
<dbReference type="Pfam" id="PF13692">
    <property type="entry name" value="Glyco_trans_1_4"/>
    <property type="match status" value="1"/>
</dbReference>
<comment type="caution">
    <text evidence="1">The sequence shown here is derived from an EMBL/GenBank/DDBJ whole genome shotgun (WGS) entry which is preliminary data.</text>
</comment>
<sequence>MRVLYYNWADPHDPEGRGGGVSIYQRNLIDGLAARGGFKTAFLSSGLVYDLRNRAPRIEQISTGPNPRYTLVNAGPVAPAHADFGGAAQLDHPATEAAFADFIERSGPWDVIHFNNLEGLPAKVLALRSRWPDTRFVLSLHNYYPVCPQVNLWLQERRNCTDFDEGARCVTCLPATANPRSVRLAYGVGTALTRIGAGPQSLAYQKLFRPVLGFSWRLARRLLRRRQRQIPPSPVPPDGSLFQHRRARMVALINHNCDAVICVSKRVQQIAAQHGIDPAKLQTLYIGTREADAWQRTTPRATFTQPDGTLRLAYLGYMRRDKGFYFLMQALFAIPPDLAARVHLTVAARVGDAEAMRLLAELTPRLASLRHIDGYTHDGLDDLLEDVDLGVVPVLWEDNLPQVSIEMHARHIPLLTSDLGGAQELGNCPDLQFRAGDKADFARALTRVLAGEVTQAQYWAKAVPPVTMAAHLDALTALYRETLRTRDPAPRADKRRRRNSA</sequence>
<organism evidence="1 2">
    <name type="scientific">Pararhodobacter oceanensis</name>
    <dbReference type="NCBI Taxonomy" id="2172121"/>
    <lineage>
        <taxon>Bacteria</taxon>
        <taxon>Pseudomonadati</taxon>
        <taxon>Pseudomonadota</taxon>
        <taxon>Alphaproteobacteria</taxon>
        <taxon>Rhodobacterales</taxon>
        <taxon>Paracoccaceae</taxon>
        <taxon>Pararhodobacter</taxon>
    </lineage>
</organism>
<name>A0A2T8HV40_9RHOB</name>
<dbReference type="GO" id="GO:0016740">
    <property type="term" value="F:transferase activity"/>
    <property type="evidence" value="ECO:0007669"/>
    <property type="project" value="UniProtKB-KW"/>
</dbReference>
<evidence type="ECO:0000313" key="2">
    <source>
        <dbReference type="Proteomes" id="UP000245911"/>
    </source>
</evidence>
<keyword evidence="2" id="KW-1185">Reference proteome</keyword>
<dbReference type="SUPFAM" id="SSF53756">
    <property type="entry name" value="UDP-Glycosyltransferase/glycogen phosphorylase"/>
    <property type="match status" value="1"/>
</dbReference>
<protein>
    <submittedName>
        <fullName evidence="1">Glycosyltransferase</fullName>
    </submittedName>
</protein>
<dbReference type="Gene3D" id="3.40.50.2000">
    <property type="entry name" value="Glycogen Phosphorylase B"/>
    <property type="match status" value="2"/>
</dbReference>
<keyword evidence="1" id="KW-0808">Transferase</keyword>
<dbReference type="EMBL" id="QDKM01000003">
    <property type="protein sequence ID" value="PVH29295.1"/>
    <property type="molecule type" value="Genomic_DNA"/>
</dbReference>
<reference evidence="1 2" key="1">
    <citation type="submission" date="2018-04" db="EMBL/GenBank/DDBJ databases">
        <title>Pararhodobacter oceanense sp. nov., isolated from marine intertidal sediment.</title>
        <authorList>
            <person name="Wang X.-L."/>
            <person name="Du Z.-J."/>
        </authorList>
    </citation>
    <scope>NUCLEOTIDE SEQUENCE [LARGE SCALE GENOMIC DNA]</scope>
    <source>
        <strain evidence="1 2">AM505</strain>
    </source>
</reference>
<evidence type="ECO:0000313" key="1">
    <source>
        <dbReference type="EMBL" id="PVH29295.1"/>
    </source>
</evidence>
<dbReference type="OrthoDB" id="9807414at2"/>
<dbReference type="AlphaFoldDB" id="A0A2T8HV40"/>
<dbReference type="RefSeq" id="WP_116558291.1">
    <property type="nucleotide sequence ID" value="NZ_QDKM01000003.1"/>
</dbReference>
<gene>
    <name evidence="1" type="ORF">DDE20_09805</name>
</gene>